<evidence type="ECO:0000313" key="11">
    <source>
        <dbReference type="EMBL" id="PAB60064.1"/>
    </source>
</evidence>
<dbReference type="GO" id="GO:0046677">
    <property type="term" value="P:response to antibiotic"/>
    <property type="evidence" value="ECO:0007669"/>
    <property type="project" value="UniProtKB-KW"/>
</dbReference>
<evidence type="ECO:0000256" key="10">
    <source>
        <dbReference type="SAM" id="Phobius"/>
    </source>
</evidence>
<reference evidence="11 12" key="1">
    <citation type="submission" date="2017-06" db="EMBL/GenBank/DDBJ databases">
        <title>Draft genome sequence of anaerobic fermentative bacterium Anaeromicrobium sediminis DY2726D isolated from West Pacific Ocean sediments.</title>
        <authorList>
            <person name="Zeng X."/>
        </authorList>
    </citation>
    <scope>NUCLEOTIDE SEQUENCE [LARGE SCALE GENOMIC DNA]</scope>
    <source>
        <strain evidence="11 12">DY2726D</strain>
    </source>
</reference>
<evidence type="ECO:0000256" key="3">
    <source>
        <dbReference type="ARBA" id="ARBA00022106"/>
    </source>
</evidence>
<dbReference type="Proteomes" id="UP000216024">
    <property type="component" value="Unassembled WGS sequence"/>
</dbReference>
<evidence type="ECO:0000256" key="6">
    <source>
        <dbReference type="ARBA" id="ARBA00022692"/>
    </source>
</evidence>
<keyword evidence="6 10" id="KW-0812">Transmembrane</keyword>
<feature type="transmembrane region" description="Helical" evidence="10">
    <location>
        <begin position="316"/>
        <end position="340"/>
    </location>
</feature>
<dbReference type="GO" id="GO:0042910">
    <property type="term" value="F:xenobiotic transmembrane transporter activity"/>
    <property type="evidence" value="ECO:0007669"/>
    <property type="project" value="InterPro"/>
</dbReference>
<dbReference type="PIRSF" id="PIRSF006603">
    <property type="entry name" value="DinF"/>
    <property type="match status" value="1"/>
</dbReference>
<feature type="transmembrane region" description="Helical" evidence="10">
    <location>
        <begin position="274"/>
        <end position="295"/>
    </location>
</feature>
<evidence type="ECO:0000256" key="2">
    <source>
        <dbReference type="ARBA" id="ARBA00008417"/>
    </source>
</evidence>
<keyword evidence="5" id="KW-1003">Cell membrane</keyword>
<feature type="transmembrane region" description="Helical" evidence="10">
    <location>
        <begin position="162"/>
        <end position="182"/>
    </location>
</feature>
<evidence type="ECO:0000256" key="4">
    <source>
        <dbReference type="ARBA" id="ARBA00022448"/>
    </source>
</evidence>
<evidence type="ECO:0000256" key="7">
    <source>
        <dbReference type="ARBA" id="ARBA00022989"/>
    </source>
</evidence>
<feature type="transmembrane region" description="Helical" evidence="10">
    <location>
        <begin position="52"/>
        <end position="81"/>
    </location>
</feature>
<dbReference type="InterPro" id="IPR048279">
    <property type="entry name" value="MdtK-like"/>
</dbReference>
<feature type="transmembrane region" description="Helical" evidence="10">
    <location>
        <begin position="12"/>
        <end position="32"/>
    </location>
</feature>
<dbReference type="Pfam" id="PF01554">
    <property type="entry name" value="MatE"/>
    <property type="match status" value="2"/>
</dbReference>
<keyword evidence="8 10" id="KW-0472">Membrane</keyword>
<comment type="caution">
    <text evidence="11">The sequence shown here is derived from an EMBL/GenBank/DDBJ whole genome shotgun (WGS) entry which is preliminary data.</text>
</comment>
<dbReference type="InterPro" id="IPR051327">
    <property type="entry name" value="MATE_MepA_subfamily"/>
</dbReference>
<keyword evidence="7 10" id="KW-1133">Transmembrane helix</keyword>
<evidence type="ECO:0000256" key="8">
    <source>
        <dbReference type="ARBA" id="ARBA00023136"/>
    </source>
</evidence>
<comment type="subcellular location">
    <subcellularLocation>
        <location evidence="1">Cell membrane</location>
        <topology evidence="1">Multi-pass membrane protein</topology>
    </subcellularLocation>
</comment>
<dbReference type="CDD" id="cd13143">
    <property type="entry name" value="MATE_MepA_like"/>
    <property type="match status" value="1"/>
</dbReference>
<dbReference type="RefSeq" id="WP_095132268.1">
    <property type="nucleotide sequence ID" value="NZ_NIBG01000004.1"/>
</dbReference>
<feature type="transmembrane region" description="Helical" evidence="10">
    <location>
        <begin position="352"/>
        <end position="371"/>
    </location>
</feature>
<keyword evidence="4" id="KW-0813">Transport</keyword>
<protein>
    <recommendedName>
        <fullName evidence="3">Multidrug export protein MepA</fullName>
    </recommendedName>
</protein>
<evidence type="ECO:0000256" key="5">
    <source>
        <dbReference type="ARBA" id="ARBA00022475"/>
    </source>
</evidence>
<feature type="transmembrane region" description="Helical" evidence="10">
    <location>
        <begin position="412"/>
        <end position="431"/>
    </location>
</feature>
<feature type="transmembrane region" description="Helical" evidence="10">
    <location>
        <begin position="234"/>
        <end position="254"/>
    </location>
</feature>
<evidence type="ECO:0000313" key="12">
    <source>
        <dbReference type="Proteomes" id="UP000216024"/>
    </source>
</evidence>
<feature type="transmembrane region" description="Helical" evidence="10">
    <location>
        <begin position="133"/>
        <end position="150"/>
    </location>
</feature>
<sequence length="442" mass="48876">MNKDFENINFKNYLKFVLPTIFSMVFISIYTMTDGIFVSKKLGSTALAALNVTLPAFNFIFGSIFMIVIGASAIIGINIGAKEVEKANKNFSNMIYALAFIGLFYFVIGLFFTKSIASLLGAKEDLLPYATDYLFILFIGSIGFVIKLFTEIFLRLEGKFNLSLFATVVGGVANVILDYLFIYELDMGIKGAALGTILGAFINGLFGVVYFAFKESKIRFIFTKINFNFLKDSMINGSSEMVSSLSTGITTFLFNTVLLNSVGEIGVSSISIILYVNFLLSSIFIGISMGIQPLLSYNFGANHFNNINKLVKMSSILIGTISIIAFAICNTFKFQLISLFNTDNITLIQMTAQAFTIFSFTFFISGFNILGSNFFTSLNNGKYSAIISFSRSIVFKSIIILTLPSIIGLNGVWLTIPLSEYLCIIITLYFYTKVKKTQLLPA</sequence>
<feature type="transmembrane region" description="Helical" evidence="10">
    <location>
        <begin position="383"/>
        <end position="406"/>
    </location>
</feature>
<organism evidence="11 12">
    <name type="scientific">Anaeromicrobium sediminis</name>
    <dbReference type="NCBI Taxonomy" id="1478221"/>
    <lineage>
        <taxon>Bacteria</taxon>
        <taxon>Bacillati</taxon>
        <taxon>Bacillota</taxon>
        <taxon>Clostridia</taxon>
        <taxon>Peptostreptococcales</taxon>
        <taxon>Thermotaleaceae</taxon>
        <taxon>Anaeromicrobium</taxon>
    </lineage>
</organism>
<dbReference type="AlphaFoldDB" id="A0A267MKE9"/>
<feature type="transmembrane region" description="Helical" evidence="10">
    <location>
        <begin position="194"/>
        <end position="213"/>
    </location>
</feature>
<dbReference type="GO" id="GO:0015297">
    <property type="term" value="F:antiporter activity"/>
    <property type="evidence" value="ECO:0007669"/>
    <property type="project" value="InterPro"/>
</dbReference>
<dbReference type="NCBIfam" id="TIGR00797">
    <property type="entry name" value="matE"/>
    <property type="match status" value="1"/>
</dbReference>
<dbReference type="OrthoDB" id="9808954at2"/>
<feature type="transmembrane region" description="Helical" evidence="10">
    <location>
        <begin position="93"/>
        <end position="113"/>
    </location>
</feature>
<dbReference type="EMBL" id="NIBG01000004">
    <property type="protein sequence ID" value="PAB60064.1"/>
    <property type="molecule type" value="Genomic_DNA"/>
</dbReference>
<evidence type="ECO:0000256" key="9">
    <source>
        <dbReference type="ARBA" id="ARBA00023251"/>
    </source>
</evidence>
<evidence type="ECO:0000256" key="1">
    <source>
        <dbReference type="ARBA" id="ARBA00004651"/>
    </source>
</evidence>
<name>A0A267MKE9_9FIRM</name>
<dbReference type="PANTHER" id="PTHR43823:SF3">
    <property type="entry name" value="MULTIDRUG EXPORT PROTEIN MEPA"/>
    <property type="match status" value="1"/>
</dbReference>
<dbReference type="InterPro" id="IPR002528">
    <property type="entry name" value="MATE_fam"/>
</dbReference>
<keyword evidence="12" id="KW-1185">Reference proteome</keyword>
<accession>A0A267MKE9</accession>
<comment type="similarity">
    <text evidence="2">Belongs to the multi antimicrobial extrusion (MATE) (TC 2.A.66.1) family. MepA subfamily.</text>
</comment>
<keyword evidence="9" id="KW-0046">Antibiotic resistance</keyword>
<dbReference type="GO" id="GO:0005886">
    <property type="term" value="C:plasma membrane"/>
    <property type="evidence" value="ECO:0007669"/>
    <property type="project" value="UniProtKB-SubCell"/>
</dbReference>
<dbReference type="PANTHER" id="PTHR43823">
    <property type="entry name" value="SPORULATION PROTEIN YKVU"/>
    <property type="match status" value="1"/>
</dbReference>
<proteinExistence type="inferred from homology"/>
<gene>
    <name evidence="11" type="ORF">CCE28_06720</name>
</gene>
<dbReference type="InterPro" id="IPR045070">
    <property type="entry name" value="MATE_MepA-like"/>
</dbReference>